<name>B9E4A5_CLOK1</name>
<feature type="domain" description="HTH tetR-type" evidence="3">
    <location>
        <begin position="64"/>
        <end position="124"/>
    </location>
</feature>
<dbReference type="PROSITE" id="PS50977">
    <property type="entry name" value="HTH_TETR_2"/>
    <property type="match status" value="1"/>
</dbReference>
<feature type="DNA-binding region" description="H-T-H motif" evidence="2">
    <location>
        <begin position="87"/>
        <end position="106"/>
    </location>
</feature>
<keyword evidence="1 2" id="KW-0238">DNA-binding</keyword>
<evidence type="ECO:0000259" key="3">
    <source>
        <dbReference type="PROSITE" id="PS50977"/>
    </source>
</evidence>
<evidence type="ECO:0000256" key="1">
    <source>
        <dbReference type="ARBA" id="ARBA00023125"/>
    </source>
</evidence>
<dbReference type="Pfam" id="PF00440">
    <property type="entry name" value="TetR_N"/>
    <property type="match status" value="1"/>
</dbReference>
<dbReference type="InterPro" id="IPR001647">
    <property type="entry name" value="HTH_TetR"/>
</dbReference>
<evidence type="ECO:0000256" key="2">
    <source>
        <dbReference type="PROSITE-ProRule" id="PRU00335"/>
    </source>
</evidence>
<dbReference type="PANTHER" id="PTHR43479">
    <property type="entry name" value="ACREF/ENVCD OPERON REPRESSOR-RELATED"/>
    <property type="match status" value="1"/>
</dbReference>
<dbReference type="InterPro" id="IPR050624">
    <property type="entry name" value="HTH-type_Tx_Regulator"/>
</dbReference>
<dbReference type="HOGENOM" id="CLU_087539_3_2_9"/>
<evidence type="ECO:0000313" key="5">
    <source>
        <dbReference type="Proteomes" id="UP000007969"/>
    </source>
</evidence>
<dbReference type="Proteomes" id="UP000007969">
    <property type="component" value="Chromosome"/>
</dbReference>
<dbReference type="PANTHER" id="PTHR43479:SF16">
    <property type="entry name" value="HTH TETR-TYPE DOMAIN-CONTAINING PROTEIN"/>
    <property type="match status" value="1"/>
</dbReference>
<protein>
    <recommendedName>
        <fullName evidence="3">HTH tetR-type domain-containing protein</fullName>
    </recommendedName>
</protein>
<gene>
    <name evidence="4" type="ordered locus">CKR_2279</name>
</gene>
<dbReference type="GO" id="GO:0003677">
    <property type="term" value="F:DNA binding"/>
    <property type="evidence" value="ECO:0007669"/>
    <property type="project" value="UniProtKB-UniRule"/>
</dbReference>
<dbReference type="KEGG" id="ckr:CKR_2279"/>
<reference evidence="5" key="1">
    <citation type="submission" date="2005-09" db="EMBL/GenBank/DDBJ databases">
        <title>Complete genome sequence of Clostridium kluyveri and comparative genomics of Clostridia species.</title>
        <authorList>
            <person name="Inui M."/>
            <person name="Nonaka H."/>
            <person name="Shinoda Y."/>
            <person name="Ikenaga Y."/>
            <person name="Abe M."/>
            <person name="Naito K."/>
            <person name="Vertes A.A."/>
            <person name="Yukawa H."/>
        </authorList>
    </citation>
    <scope>NUCLEOTIDE SEQUENCE [LARGE SCALE GENOMIC DNA]</scope>
    <source>
        <strain evidence="5">NBRC 12016</strain>
    </source>
</reference>
<proteinExistence type="predicted"/>
<dbReference type="InterPro" id="IPR009057">
    <property type="entry name" value="Homeodomain-like_sf"/>
</dbReference>
<evidence type="ECO:0000313" key="4">
    <source>
        <dbReference type="EMBL" id="BAH07330.1"/>
    </source>
</evidence>
<accession>B9E4A5</accession>
<dbReference type="EMBL" id="AP009049">
    <property type="protein sequence ID" value="BAH07330.1"/>
    <property type="molecule type" value="Genomic_DNA"/>
</dbReference>
<organism evidence="4 5">
    <name type="scientific">Clostridium kluyveri (strain NBRC 12016)</name>
    <dbReference type="NCBI Taxonomy" id="583346"/>
    <lineage>
        <taxon>Bacteria</taxon>
        <taxon>Bacillati</taxon>
        <taxon>Bacillota</taxon>
        <taxon>Clostridia</taxon>
        <taxon>Eubacteriales</taxon>
        <taxon>Clostridiaceae</taxon>
        <taxon>Clostridium</taxon>
    </lineage>
</organism>
<sequence>MFFLLHMQIFRHLPIYKFYDKLECKAYQESNKDFCLILDKKINLQREELSLKYDLTKKITKGARRTLDAFFNSMLELLSNKSFEEITVNELCQQSNYPRATFYNYFDDKYDLLNYCWYSLAQQIHLEEYRDLDSEESLYIFFDRMYDLIAAHQDTIQHILKFNSGENLLLSYFRIYMNTQMQEIFHQCSCRERYKIPYEIIAEHYCNTILLILEWSFLKKNGCSKVQAHEYLKYLLKSL</sequence>
<dbReference type="SUPFAM" id="SSF46689">
    <property type="entry name" value="Homeodomain-like"/>
    <property type="match status" value="1"/>
</dbReference>
<dbReference type="Gene3D" id="1.10.357.10">
    <property type="entry name" value="Tetracycline Repressor, domain 2"/>
    <property type="match status" value="1"/>
</dbReference>
<dbReference type="AlphaFoldDB" id="B9E4A5"/>